<dbReference type="Gene3D" id="3.80.10.10">
    <property type="entry name" value="Ribonuclease Inhibitor"/>
    <property type="match status" value="1"/>
</dbReference>
<dbReference type="PANTHER" id="PTHR23155">
    <property type="entry name" value="DISEASE RESISTANCE PROTEIN RP"/>
    <property type="match status" value="1"/>
</dbReference>
<organism evidence="8 9">
    <name type="scientific">Dovyalis caffra</name>
    <dbReference type="NCBI Taxonomy" id="77055"/>
    <lineage>
        <taxon>Eukaryota</taxon>
        <taxon>Viridiplantae</taxon>
        <taxon>Streptophyta</taxon>
        <taxon>Embryophyta</taxon>
        <taxon>Tracheophyta</taxon>
        <taxon>Spermatophyta</taxon>
        <taxon>Magnoliopsida</taxon>
        <taxon>eudicotyledons</taxon>
        <taxon>Gunneridae</taxon>
        <taxon>Pentapetalae</taxon>
        <taxon>rosids</taxon>
        <taxon>fabids</taxon>
        <taxon>Malpighiales</taxon>
        <taxon>Salicaceae</taxon>
        <taxon>Flacourtieae</taxon>
        <taxon>Dovyalis</taxon>
    </lineage>
</organism>
<feature type="domain" description="Disease resistance N-terminal" evidence="5">
    <location>
        <begin position="5"/>
        <end position="96"/>
    </location>
</feature>
<dbReference type="Pfam" id="PF00931">
    <property type="entry name" value="NB-ARC"/>
    <property type="match status" value="2"/>
</dbReference>
<dbReference type="Pfam" id="PF23559">
    <property type="entry name" value="WHD_DRP"/>
    <property type="match status" value="1"/>
</dbReference>
<evidence type="ECO:0000256" key="3">
    <source>
        <dbReference type="ARBA" id="ARBA00022821"/>
    </source>
</evidence>
<evidence type="ECO:0000259" key="6">
    <source>
        <dbReference type="Pfam" id="PF23559"/>
    </source>
</evidence>
<dbReference type="InterPro" id="IPR041118">
    <property type="entry name" value="Rx_N"/>
</dbReference>
<comment type="caution">
    <text evidence="8">The sequence shown here is derived from an EMBL/GenBank/DDBJ whole genome shotgun (WGS) entry which is preliminary data.</text>
</comment>
<dbReference type="InterPro" id="IPR027417">
    <property type="entry name" value="P-loop_NTPase"/>
</dbReference>
<keyword evidence="3" id="KW-0611">Plant defense</keyword>
<dbReference type="PRINTS" id="PR00364">
    <property type="entry name" value="DISEASERSIST"/>
</dbReference>
<evidence type="ECO:0000313" key="8">
    <source>
        <dbReference type="EMBL" id="CAK7345923.1"/>
    </source>
</evidence>
<feature type="domain" description="Disease resistance protein winged helix" evidence="6">
    <location>
        <begin position="413"/>
        <end position="484"/>
    </location>
</feature>
<evidence type="ECO:0000259" key="7">
    <source>
        <dbReference type="Pfam" id="PF23598"/>
    </source>
</evidence>
<feature type="domain" description="NB-ARC" evidence="4">
    <location>
        <begin position="267"/>
        <end position="325"/>
    </location>
</feature>
<sequence>MAESAVSFAVDKMATLITEEVTLLKGIRDEVEHMKDDLEAIRAFVKDADSKAEKEGINEGVKVWVKQARELAFLIEDVIDEYMLRVAQHHDRRGCVGFLHKIASLVMKLKARHEIASEIQDVRKALQNIKERSGPFQFIPSEQGASSNARRAISHDPRMASLFIEEGELVGIESSRDKLASYMVDDASQRTVISLVGIGGVGKTTLARKVYDSRRVTEHFRCHAWVMVSQSYDKKELLKSILRKLYEAKNKCCPENIVTMEDPSLIDVEHALLDNNKGSRILITTRKEGVANFCRRYSLVHVHLLEPLGQQDSWELFCKKTFMRDFEGRCPKDLEELSRDIVGRCGGLPLAIVAIGGLLASKEKVVLEWEKLLNSLGSTWRDDPNLENITKILSLSYGDLPYYLKSCFLYLGMFPEDFSIRRGRLIRLWVVGGFIQEKQGMTLEEVAKEYMIELIHRSLVQVDLVSAKRTPITFRVHDLVREVILSKSEELSLCHVLGNYLSFESIARHLSISNRENGNRKSSTKSQTRSIMIFNEVELQKLVIDWIFGKCKLLTALDFESCPINYIPKELGNLLHLKYLNLRNTKVSKLPKSIGKLQNLEFLDVRGSSVKELPIEINRFSKLRYLLGDPALKIYGSIWHLEFLQVLYAVRLDDDQYVRLINELRMLKQLRKLGIVDFKREYGRDLCTALERMTQLRSLYVRVVKVNEILEVQSMYSPPALLQTLQLSGRLERFPDWVSKLQNLVELCLWYSRLKDDLIKVIQALPNLKVFRLFDGYNGEKIQFEEGGFQKLKELFLAGLNELKTMTIDKGAMPLLEQLYIGPCPQLKEVPFGIQHLKHLKELYFDGMSSEFTQRLSREQGEDYWIVKNVPITLIATYLTRLADE</sequence>
<dbReference type="EMBL" id="CAWUPB010001172">
    <property type="protein sequence ID" value="CAK7345923.1"/>
    <property type="molecule type" value="Genomic_DNA"/>
</dbReference>
<dbReference type="InterPro" id="IPR032675">
    <property type="entry name" value="LRR_dom_sf"/>
</dbReference>
<keyword evidence="9" id="KW-1185">Reference proteome</keyword>
<evidence type="ECO:0000259" key="5">
    <source>
        <dbReference type="Pfam" id="PF18052"/>
    </source>
</evidence>
<keyword evidence="2" id="KW-0547">Nucleotide-binding</keyword>
<dbReference type="InterPro" id="IPR055414">
    <property type="entry name" value="LRR_R13L4/SHOC2-like"/>
</dbReference>
<dbReference type="InterPro" id="IPR036388">
    <property type="entry name" value="WH-like_DNA-bd_sf"/>
</dbReference>
<accession>A0AAV1S6Q5</accession>
<gene>
    <name evidence="8" type="ORF">DCAF_LOCUS18586</name>
</gene>
<evidence type="ECO:0000259" key="4">
    <source>
        <dbReference type="Pfam" id="PF00931"/>
    </source>
</evidence>
<dbReference type="InterPro" id="IPR044974">
    <property type="entry name" value="Disease_R_plants"/>
</dbReference>
<dbReference type="Pfam" id="PF18052">
    <property type="entry name" value="Rx_N"/>
    <property type="match status" value="1"/>
</dbReference>
<evidence type="ECO:0000313" key="9">
    <source>
        <dbReference type="Proteomes" id="UP001314170"/>
    </source>
</evidence>
<feature type="domain" description="NB-ARC" evidence="4">
    <location>
        <begin position="175"/>
        <end position="250"/>
    </location>
</feature>
<dbReference type="FunFam" id="1.10.10.10:FF:000322">
    <property type="entry name" value="Probable disease resistance protein At1g63360"/>
    <property type="match status" value="1"/>
</dbReference>
<evidence type="ECO:0008006" key="10">
    <source>
        <dbReference type="Google" id="ProtNLM"/>
    </source>
</evidence>
<dbReference type="InterPro" id="IPR002182">
    <property type="entry name" value="NB-ARC"/>
</dbReference>
<protein>
    <recommendedName>
        <fullName evidence="10">Disease resistance protein RPM1-like</fullName>
    </recommendedName>
</protein>
<evidence type="ECO:0000256" key="2">
    <source>
        <dbReference type="ARBA" id="ARBA00022741"/>
    </source>
</evidence>
<proteinExistence type="predicted"/>
<name>A0AAV1S6Q5_9ROSI</name>
<dbReference type="AlphaFoldDB" id="A0AAV1S6Q5"/>
<dbReference type="Proteomes" id="UP001314170">
    <property type="component" value="Unassembled WGS sequence"/>
</dbReference>
<dbReference type="Gene3D" id="1.20.5.4130">
    <property type="match status" value="1"/>
</dbReference>
<dbReference type="CDD" id="cd14798">
    <property type="entry name" value="RX-CC_like"/>
    <property type="match status" value="1"/>
</dbReference>
<dbReference type="Pfam" id="PF23598">
    <property type="entry name" value="LRR_14"/>
    <property type="match status" value="1"/>
</dbReference>
<evidence type="ECO:0000256" key="1">
    <source>
        <dbReference type="ARBA" id="ARBA00022737"/>
    </source>
</evidence>
<keyword evidence="1" id="KW-0677">Repeat</keyword>
<dbReference type="SUPFAM" id="SSF52540">
    <property type="entry name" value="P-loop containing nucleoside triphosphate hydrolases"/>
    <property type="match status" value="1"/>
</dbReference>
<reference evidence="8 9" key="1">
    <citation type="submission" date="2024-01" db="EMBL/GenBank/DDBJ databases">
        <authorList>
            <person name="Waweru B."/>
        </authorList>
    </citation>
    <scope>NUCLEOTIDE SEQUENCE [LARGE SCALE GENOMIC DNA]</scope>
</reference>
<dbReference type="SUPFAM" id="SSF52058">
    <property type="entry name" value="L domain-like"/>
    <property type="match status" value="1"/>
</dbReference>
<dbReference type="InterPro" id="IPR042197">
    <property type="entry name" value="Apaf_helical"/>
</dbReference>
<dbReference type="PANTHER" id="PTHR23155:SF1205">
    <property type="entry name" value="DISEASE RESISTANCE PROTEIN RPM1"/>
    <property type="match status" value="1"/>
</dbReference>
<dbReference type="InterPro" id="IPR038005">
    <property type="entry name" value="RX-like_CC"/>
</dbReference>
<dbReference type="Gene3D" id="1.10.8.430">
    <property type="entry name" value="Helical domain of apoptotic protease-activating factors"/>
    <property type="match status" value="1"/>
</dbReference>
<dbReference type="InterPro" id="IPR058922">
    <property type="entry name" value="WHD_DRP"/>
</dbReference>
<dbReference type="GO" id="GO:0043531">
    <property type="term" value="F:ADP binding"/>
    <property type="evidence" value="ECO:0007669"/>
    <property type="project" value="InterPro"/>
</dbReference>
<feature type="domain" description="Disease resistance R13L4/SHOC-2-like LRR" evidence="7">
    <location>
        <begin position="527"/>
        <end position="849"/>
    </location>
</feature>
<dbReference type="Gene3D" id="1.10.10.10">
    <property type="entry name" value="Winged helix-like DNA-binding domain superfamily/Winged helix DNA-binding domain"/>
    <property type="match status" value="1"/>
</dbReference>
<dbReference type="GO" id="GO:0098542">
    <property type="term" value="P:defense response to other organism"/>
    <property type="evidence" value="ECO:0007669"/>
    <property type="project" value="TreeGrafter"/>
</dbReference>
<dbReference type="Gene3D" id="3.40.50.300">
    <property type="entry name" value="P-loop containing nucleotide triphosphate hydrolases"/>
    <property type="match status" value="1"/>
</dbReference>